<evidence type="ECO:0000313" key="4">
    <source>
        <dbReference type="Proteomes" id="UP000198287"/>
    </source>
</evidence>
<feature type="transmembrane region" description="Helical" evidence="2">
    <location>
        <begin position="12"/>
        <end position="35"/>
    </location>
</feature>
<dbReference type="OrthoDB" id="7685730at2759"/>
<gene>
    <name evidence="3" type="ORF">Fcan01_15733</name>
</gene>
<dbReference type="Proteomes" id="UP000198287">
    <property type="component" value="Unassembled WGS sequence"/>
</dbReference>
<keyword evidence="2" id="KW-1133">Transmembrane helix</keyword>
<feature type="transmembrane region" description="Helical" evidence="2">
    <location>
        <begin position="115"/>
        <end position="136"/>
    </location>
</feature>
<feature type="transmembrane region" description="Helical" evidence="2">
    <location>
        <begin position="142"/>
        <end position="164"/>
    </location>
</feature>
<dbReference type="EMBL" id="LNIX01000010">
    <property type="protein sequence ID" value="OXA49313.1"/>
    <property type="molecule type" value="Genomic_DNA"/>
</dbReference>
<protein>
    <submittedName>
        <fullName evidence="3">Uncharacterized protein</fullName>
    </submittedName>
</protein>
<evidence type="ECO:0000256" key="2">
    <source>
        <dbReference type="SAM" id="Phobius"/>
    </source>
</evidence>
<feature type="transmembrane region" description="Helical" evidence="2">
    <location>
        <begin position="176"/>
        <end position="192"/>
    </location>
</feature>
<keyword evidence="2" id="KW-0472">Membrane</keyword>
<dbReference type="PANTHER" id="PTHR34153:SF2">
    <property type="entry name" value="SI:CH211-262H13.3-RELATED"/>
    <property type="match status" value="1"/>
</dbReference>
<keyword evidence="4" id="KW-1185">Reference proteome</keyword>
<evidence type="ECO:0000256" key="1">
    <source>
        <dbReference type="SAM" id="MobiDB-lite"/>
    </source>
</evidence>
<feature type="transmembrane region" description="Helical" evidence="2">
    <location>
        <begin position="70"/>
        <end position="94"/>
    </location>
</feature>
<feature type="compositionally biased region" description="Basic residues" evidence="1">
    <location>
        <begin position="434"/>
        <end position="446"/>
    </location>
</feature>
<feature type="compositionally biased region" description="Low complexity" evidence="1">
    <location>
        <begin position="466"/>
        <end position="478"/>
    </location>
</feature>
<dbReference type="AlphaFoldDB" id="A0A226DVN6"/>
<feature type="region of interest" description="Disordered" evidence="1">
    <location>
        <begin position="420"/>
        <end position="505"/>
    </location>
</feature>
<dbReference type="PANTHER" id="PTHR34153">
    <property type="entry name" value="SI:CH211-262H13.3-RELATED-RELATED"/>
    <property type="match status" value="1"/>
</dbReference>
<comment type="caution">
    <text evidence="3">The sequence shown here is derived from an EMBL/GenBank/DDBJ whole genome shotgun (WGS) entry which is preliminary data.</text>
</comment>
<reference evidence="3 4" key="1">
    <citation type="submission" date="2015-12" db="EMBL/GenBank/DDBJ databases">
        <title>The genome of Folsomia candida.</title>
        <authorList>
            <person name="Faddeeva A."/>
            <person name="Derks M.F."/>
            <person name="Anvar Y."/>
            <person name="Smit S."/>
            <person name="Van Straalen N."/>
            <person name="Roelofs D."/>
        </authorList>
    </citation>
    <scope>NUCLEOTIDE SEQUENCE [LARGE SCALE GENOMIC DNA]</scope>
    <source>
        <strain evidence="3 4">VU population</strain>
        <tissue evidence="3">Whole body</tissue>
    </source>
</reference>
<feature type="region of interest" description="Disordered" evidence="1">
    <location>
        <begin position="693"/>
        <end position="726"/>
    </location>
</feature>
<proteinExistence type="predicted"/>
<sequence>MTIFALRNLWTAPLVVLGGLVYSGSSIFISGMLLYCGDSISAGWNSSGTLYLQEILKPASKPGISHKSRFTLLGMLGAIVIHFIAPCVSPIFVLSNFDLPYYHVILPNLPIPPNLSLVLTYATIPVRMLSYFIALLDFCRSMSFIILVVIILFESLGNAVDAFFVKNLKISKSRHLYQRLLIWTTILHPFISNTTSMLFSHAMCIEILVIVVSIRMYDSPMAFVCPPIAINVSVLIASLMPMVTQPYEGSTTQVAKIIGPKDIKGWHSWAMVGRLCQPFPSRFLQTSFKQKVHVEIFTFTSFLPRVGQVRHLSTTAPIVLSSPFPARESASMAKITFPPKNKFAIVEFKEDDNSVSIVSTSWLIDLSTVLWPSSPNVTSMVKKHKAPEESWARHNCKILKIKDTFDDALVVLRLAEKSNQSTFETTVDEDESRRPRRRRRNKQKKKVNSESSGSSPSKDPIDSDIEIPSTSFTSITTSKPVEPNYSSDSDHDQIHSPSVSNVGPNSCPIISSPKLILVDHGTVALNSNLDLSDIPPSVNSLPGFSGDLVGKNDTEFEKIVIDRLAKLEQLVTELLRRSGGINISPPTKIKLHKIPVVTVAEFKSLNVWIQVTELALIGAKRLSLLVSRILKKLFANSLAKIITVTGAGKDIEIALNNEPIYQIIRDSVRATNGYSLSTDQEIGSYVASWLKGAEDREGGREKRRQNANLKQNKGKKKEGGSGNPSS</sequence>
<name>A0A226DVN6_FOLCA</name>
<feature type="transmembrane region" description="Helical" evidence="2">
    <location>
        <begin position="224"/>
        <end position="243"/>
    </location>
</feature>
<organism evidence="3 4">
    <name type="scientific">Folsomia candida</name>
    <name type="common">Springtail</name>
    <dbReference type="NCBI Taxonomy" id="158441"/>
    <lineage>
        <taxon>Eukaryota</taxon>
        <taxon>Metazoa</taxon>
        <taxon>Ecdysozoa</taxon>
        <taxon>Arthropoda</taxon>
        <taxon>Hexapoda</taxon>
        <taxon>Collembola</taxon>
        <taxon>Entomobryomorpha</taxon>
        <taxon>Isotomoidea</taxon>
        <taxon>Isotomidae</taxon>
        <taxon>Proisotominae</taxon>
        <taxon>Folsomia</taxon>
    </lineage>
</organism>
<keyword evidence="2" id="KW-0812">Transmembrane</keyword>
<feature type="compositionally biased region" description="Low complexity" evidence="1">
    <location>
        <begin position="449"/>
        <end position="458"/>
    </location>
</feature>
<evidence type="ECO:0000313" key="3">
    <source>
        <dbReference type="EMBL" id="OXA49313.1"/>
    </source>
</evidence>
<accession>A0A226DVN6</accession>
<feature type="compositionally biased region" description="Polar residues" evidence="1">
    <location>
        <begin position="495"/>
        <end position="504"/>
    </location>
</feature>